<dbReference type="EMBL" id="JARRAG010000002">
    <property type="protein sequence ID" value="MDG3005971.1"/>
    <property type="molecule type" value="Genomic_DNA"/>
</dbReference>
<comment type="caution">
    <text evidence="6">The sequence shown here is derived from an EMBL/GenBank/DDBJ whole genome shotgun (WGS) entry which is preliminary data.</text>
</comment>
<evidence type="ECO:0000256" key="4">
    <source>
        <dbReference type="ARBA" id="ARBA00023172"/>
    </source>
</evidence>
<evidence type="ECO:0000256" key="3">
    <source>
        <dbReference type="ARBA" id="ARBA00023125"/>
    </source>
</evidence>
<sequence length="839" mass="96786">MERPGITHLERVIASSRRRAQQETYRRLGMLLTKECKARLDGLLTVDADTGHSSLAWLQQSAATYTPSMILAALKKRARCLEWGVDRWDLSSLTPNRLKFLAQVARRSTNQALQRMSEPRRYPILVAFLYQTLVDLTDEALDLFDRCLAEAYHRASRDLEDFRLSVARSTNEKVRLFREIGRVVLDPKVKDTELRRTIYRHISSDELRDAIEESDRIIRPLDDHYFDFLASRYTYLRQFTPEFIAALKLRASGDSNLIGAVDLLRRLNNEGRRVLPEETPLEFVPARWRPYVNDNPDPTKRRHYFELCVLWELRGALRAGCVWLEKSRRYADPQTYLIPREGWSELRAEVCREIQAPEAGTDRLREREAELSGLLDLVEALLAKGGDVRMEGNDLIVSPLVAQDRPASTTELEHLIDDRLPLVELSELLIEVDGWTRFSDDFERAGGTEPRGRDLPSHLYATVLAQACNLGPTRMARISDLTYQKLAWCTNWYVHDETLKAATTRPVNFQYHQPLSRLWGTGTLSSSDGQRFPVSGKVRMATSLPRYFGYGKGVTFYTWTADQFSQYGTKVIPTTVRDATYVLDEILDNETELPLLEHTTDTAGFTEIVFALFDLLGLQFSPRIRDLGDQRLFRVERQKRHPLLAPRLKGRINRDRILNNWGELLRVAGSLKRGRVTSSLLIGKLQSYPRKNRLTRALQEYGRLVKTIFILHYLESEHLRRRIQAQLNKGEALHGLREFLLFANKGTLRKKQEEKLMNQAGCLNLVTNAVVSWNTVYMAAVIKQLRAEGKTVNEEDIARLSPARYEHINPYGKYRFEVEGGLSRSRLRPLRQPTEQKYR</sequence>
<evidence type="ECO:0000313" key="7">
    <source>
        <dbReference type="Proteomes" id="UP001216907"/>
    </source>
</evidence>
<protein>
    <submittedName>
        <fullName evidence="6">Tn3 family transposase</fullName>
    </submittedName>
</protein>
<evidence type="ECO:0000313" key="6">
    <source>
        <dbReference type="EMBL" id="MDG3005971.1"/>
    </source>
</evidence>
<proteinExistence type="inferred from homology"/>
<name>A0ABT6FEG7_9BACT</name>
<reference evidence="6 7" key="1">
    <citation type="submission" date="2023-03" db="EMBL/GenBank/DDBJ databases">
        <title>Paludisphaera mucosa sp. nov. a novel planctomycete from northern fen.</title>
        <authorList>
            <person name="Ivanova A."/>
        </authorList>
    </citation>
    <scope>NUCLEOTIDE SEQUENCE [LARGE SCALE GENOMIC DNA]</scope>
    <source>
        <strain evidence="6 7">Pla2</strain>
    </source>
</reference>
<dbReference type="RefSeq" id="WP_277864373.1">
    <property type="nucleotide sequence ID" value="NZ_JARRAG010000002.1"/>
</dbReference>
<dbReference type="Proteomes" id="UP001216907">
    <property type="component" value="Unassembled WGS sequence"/>
</dbReference>
<keyword evidence="3" id="KW-0238">DNA-binding</keyword>
<accession>A0ABT6FEG7</accession>
<evidence type="ECO:0000259" key="5">
    <source>
        <dbReference type="Pfam" id="PF01526"/>
    </source>
</evidence>
<keyword evidence="2" id="KW-0815">Transposition</keyword>
<keyword evidence="7" id="KW-1185">Reference proteome</keyword>
<dbReference type="NCBIfam" id="NF033527">
    <property type="entry name" value="transpos_Tn3"/>
    <property type="match status" value="1"/>
</dbReference>
<evidence type="ECO:0000256" key="2">
    <source>
        <dbReference type="ARBA" id="ARBA00022578"/>
    </source>
</evidence>
<feature type="domain" description="Tn3 transposase DDE" evidence="5">
    <location>
        <begin position="427"/>
        <end position="814"/>
    </location>
</feature>
<dbReference type="InterPro" id="IPR002513">
    <property type="entry name" value="Tn3_Tnp_DDE_dom"/>
</dbReference>
<keyword evidence="4" id="KW-0233">DNA recombination</keyword>
<dbReference type="InterPro" id="IPR047653">
    <property type="entry name" value="Tn3-like_transpos"/>
</dbReference>
<comment type="similarity">
    <text evidence="1">Belongs to the transposase 7 family.</text>
</comment>
<dbReference type="Pfam" id="PF01526">
    <property type="entry name" value="DDE_Tnp_Tn3"/>
    <property type="match status" value="1"/>
</dbReference>
<organism evidence="6 7">
    <name type="scientific">Paludisphaera mucosa</name>
    <dbReference type="NCBI Taxonomy" id="3030827"/>
    <lineage>
        <taxon>Bacteria</taxon>
        <taxon>Pseudomonadati</taxon>
        <taxon>Planctomycetota</taxon>
        <taxon>Planctomycetia</taxon>
        <taxon>Isosphaerales</taxon>
        <taxon>Isosphaeraceae</taxon>
        <taxon>Paludisphaera</taxon>
    </lineage>
</organism>
<evidence type="ECO:0000256" key="1">
    <source>
        <dbReference type="ARBA" id="ARBA00009402"/>
    </source>
</evidence>
<gene>
    <name evidence="6" type="ORF">PZE19_19500</name>
</gene>